<feature type="compositionally biased region" description="Basic and acidic residues" evidence="1">
    <location>
        <begin position="364"/>
        <end position="383"/>
    </location>
</feature>
<protein>
    <recommendedName>
        <fullName evidence="6">CCHC-type domain-containing protein</fullName>
    </recommendedName>
</protein>
<evidence type="ECO:0000259" key="2">
    <source>
        <dbReference type="Pfam" id="PF14111"/>
    </source>
</evidence>
<evidence type="ECO:0000313" key="4">
    <source>
        <dbReference type="EMBL" id="KAK1679012.1"/>
    </source>
</evidence>
<dbReference type="Proteomes" id="UP001231189">
    <property type="component" value="Unassembled WGS sequence"/>
</dbReference>
<evidence type="ECO:0000313" key="5">
    <source>
        <dbReference type="Proteomes" id="UP001231189"/>
    </source>
</evidence>
<evidence type="ECO:0008006" key="6">
    <source>
        <dbReference type="Google" id="ProtNLM"/>
    </source>
</evidence>
<feature type="compositionally biased region" description="Basic and acidic residues" evidence="1">
    <location>
        <begin position="392"/>
        <end position="401"/>
    </location>
</feature>
<reference evidence="4" key="1">
    <citation type="submission" date="2023-07" db="EMBL/GenBank/DDBJ databases">
        <title>A chromosome-level genome assembly of Lolium multiflorum.</title>
        <authorList>
            <person name="Chen Y."/>
            <person name="Copetti D."/>
            <person name="Kolliker R."/>
            <person name="Studer B."/>
        </authorList>
    </citation>
    <scope>NUCLEOTIDE SEQUENCE</scope>
    <source>
        <strain evidence="4">02402/16</strain>
        <tissue evidence="4">Leaf</tissue>
    </source>
</reference>
<feature type="domain" description="Zinc knuckle CX2CX4HX4C" evidence="3">
    <location>
        <begin position="191"/>
        <end position="221"/>
    </location>
</feature>
<dbReference type="InterPro" id="IPR025836">
    <property type="entry name" value="Zn_knuckle_CX2CX4HX4C"/>
</dbReference>
<feature type="region of interest" description="Disordered" evidence="1">
    <location>
        <begin position="351"/>
        <end position="431"/>
    </location>
</feature>
<dbReference type="InterPro" id="IPR025558">
    <property type="entry name" value="DUF4283"/>
</dbReference>
<dbReference type="Pfam" id="PF14111">
    <property type="entry name" value="DUF4283"/>
    <property type="match status" value="1"/>
</dbReference>
<name>A0AAD8TBY4_LOLMU</name>
<gene>
    <name evidence="4" type="ORF">QYE76_039860</name>
</gene>
<keyword evidence="5" id="KW-1185">Reference proteome</keyword>
<feature type="compositionally biased region" description="Basic and acidic residues" evidence="1">
    <location>
        <begin position="275"/>
        <end position="297"/>
    </location>
</feature>
<dbReference type="PANTHER" id="PTHR31286">
    <property type="entry name" value="GLYCINE-RICH CELL WALL STRUCTURAL PROTEIN 1.8-LIKE"/>
    <property type="match status" value="1"/>
</dbReference>
<feature type="domain" description="DUF4283" evidence="2">
    <location>
        <begin position="40"/>
        <end position="114"/>
    </location>
</feature>
<accession>A0AAD8TBY4</accession>
<evidence type="ECO:0000259" key="3">
    <source>
        <dbReference type="Pfam" id="PF14392"/>
    </source>
</evidence>
<dbReference type="Pfam" id="PF14392">
    <property type="entry name" value="zf-CCHC_4"/>
    <property type="match status" value="1"/>
</dbReference>
<proteinExistence type="predicted"/>
<organism evidence="4 5">
    <name type="scientific">Lolium multiflorum</name>
    <name type="common">Italian ryegrass</name>
    <name type="synonym">Lolium perenne subsp. multiflorum</name>
    <dbReference type="NCBI Taxonomy" id="4521"/>
    <lineage>
        <taxon>Eukaryota</taxon>
        <taxon>Viridiplantae</taxon>
        <taxon>Streptophyta</taxon>
        <taxon>Embryophyta</taxon>
        <taxon>Tracheophyta</taxon>
        <taxon>Spermatophyta</taxon>
        <taxon>Magnoliopsida</taxon>
        <taxon>Liliopsida</taxon>
        <taxon>Poales</taxon>
        <taxon>Poaceae</taxon>
        <taxon>BOP clade</taxon>
        <taxon>Pooideae</taxon>
        <taxon>Poodae</taxon>
        <taxon>Poeae</taxon>
        <taxon>Poeae Chloroplast Group 2 (Poeae type)</taxon>
        <taxon>Loliodinae</taxon>
        <taxon>Loliinae</taxon>
        <taxon>Lolium</taxon>
    </lineage>
</organism>
<dbReference type="EMBL" id="JAUUTY010000002">
    <property type="protein sequence ID" value="KAK1679012.1"/>
    <property type="molecule type" value="Genomic_DNA"/>
</dbReference>
<dbReference type="InterPro" id="IPR040256">
    <property type="entry name" value="At4g02000-like"/>
</dbReference>
<dbReference type="AlphaFoldDB" id="A0AAD8TBY4"/>
<evidence type="ECO:0000256" key="1">
    <source>
        <dbReference type="SAM" id="MobiDB-lite"/>
    </source>
</evidence>
<feature type="region of interest" description="Disordered" evidence="1">
    <location>
        <begin position="271"/>
        <end position="297"/>
    </location>
</feature>
<comment type="caution">
    <text evidence="4">The sequence shown here is derived from an EMBL/GenBank/DDBJ whole genome shotgun (WGS) entry which is preliminary data.</text>
</comment>
<sequence>MDKVAGLLQNLKLSEEERQGVKSNWVGRKGKEVGGPQAIGKLLSERPAHPDAINQTLGYIWCPLRGIECKEMGENMFLITFKQESGKSKALYEGPWIFEKELIVLEEFDPMKRLEEYEFKTIPIWVRVFGLPLGMMDRFTGEIVGSKLGTFEEMETGDDDKAIGKYLRVKVRILVAKPLLRGLTMEVDEHGRTVWCPLEYEHLPDFCFVCGVLGHGMKLCTIKLPAGEKPQYGIWIKADMGRRRGSGEEDRGRRSDVRGLSGSREYGVARWGGRSRSDGASWRKDGMASGDGKGRDMEKREEINNLIEGNKLALLDGPYKDGRNKGAPTVIVNPEAFHDGKGMDVIMGTEEGKKGEANGNTEPSMRDAGEVDGDFVEHSDGKKKDGKKYKKVPREKLRNDESVPNPIELSGKKHNLSDDGDEESDTSPTYR</sequence>
<dbReference type="PANTHER" id="PTHR31286:SF180">
    <property type="entry name" value="OS10G0362600 PROTEIN"/>
    <property type="match status" value="1"/>
</dbReference>